<gene>
    <name evidence="1" type="ORF">E7Z75_09775</name>
</gene>
<evidence type="ECO:0000313" key="2">
    <source>
        <dbReference type="Proteomes" id="UP000732619"/>
    </source>
</evidence>
<accession>A0A8T3VRQ4</accession>
<dbReference type="Proteomes" id="UP000732619">
    <property type="component" value="Unassembled WGS sequence"/>
</dbReference>
<dbReference type="AlphaFoldDB" id="A0A8T3VRQ4"/>
<dbReference type="EMBL" id="SUTG01000089">
    <property type="protein sequence ID" value="MBE6513407.1"/>
    <property type="molecule type" value="Genomic_DNA"/>
</dbReference>
<proteinExistence type="predicted"/>
<comment type="caution">
    <text evidence="1">The sequence shown here is derived from an EMBL/GenBank/DDBJ whole genome shotgun (WGS) entry which is preliminary data.</text>
</comment>
<reference evidence="1" key="1">
    <citation type="submission" date="2019-04" db="EMBL/GenBank/DDBJ databases">
        <title>Evolution of Biomass-Degrading Anaerobic Consortia Revealed by Metagenomics.</title>
        <authorList>
            <person name="Peng X."/>
        </authorList>
    </citation>
    <scope>NUCLEOTIDE SEQUENCE</scope>
    <source>
        <strain evidence="1">SIG14</strain>
    </source>
</reference>
<protein>
    <submittedName>
        <fullName evidence="1">Uncharacterized protein</fullName>
    </submittedName>
</protein>
<sequence>MTTLNKYFSNSHTYTPPPEDNIIIISAEIPPLYEDKVKRIVSIKGYNSYQEYLTALFNEDKELQKIIIPYEILKKIDEDYNSIYRGIERDMM</sequence>
<organism evidence="1 2">
    <name type="scientific">Methanobrevibacter olleyae</name>
    <dbReference type="NCBI Taxonomy" id="294671"/>
    <lineage>
        <taxon>Archaea</taxon>
        <taxon>Methanobacteriati</taxon>
        <taxon>Methanobacteriota</taxon>
        <taxon>Methanomada group</taxon>
        <taxon>Methanobacteria</taxon>
        <taxon>Methanobacteriales</taxon>
        <taxon>Methanobacteriaceae</taxon>
        <taxon>Methanobrevibacter</taxon>
    </lineage>
</organism>
<name>A0A8T3VRQ4_METOL</name>
<evidence type="ECO:0000313" key="1">
    <source>
        <dbReference type="EMBL" id="MBE6513407.1"/>
    </source>
</evidence>